<dbReference type="GO" id="GO:0070292">
    <property type="term" value="P:N-acylphosphatidylethanolamine metabolic process"/>
    <property type="evidence" value="ECO:0007669"/>
    <property type="project" value="TreeGrafter"/>
</dbReference>
<protein>
    <recommendedName>
        <fullName evidence="2">N-acetylphosphatidylethanolamine-hydrolyzing phospholipase D</fullName>
        <ecNumber evidence="2">3.1.4.54</ecNumber>
    </recommendedName>
</protein>
<dbReference type="Pfam" id="PF12706">
    <property type="entry name" value="Lactamase_B_2"/>
    <property type="match status" value="1"/>
</dbReference>
<feature type="region of interest" description="Disordered" evidence="7">
    <location>
        <begin position="360"/>
        <end position="389"/>
    </location>
</feature>
<dbReference type="PANTHER" id="PTHR15032">
    <property type="entry name" value="N-ACYL-PHOSPHATIDYLETHANOLAMINE-HYDROLYZING PHOSPHOLIPASE D"/>
    <property type="match status" value="1"/>
</dbReference>
<evidence type="ECO:0000313" key="10">
    <source>
        <dbReference type="Proteomes" id="UP000828390"/>
    </source>
</evidence>
<proteinExistence type="inferred from homology"/>
<dbReference type="InterPro" id="IPR024884">
    <property type="entry name" value="NAPE-PLD"/>
</dbReference>
<evidence type="ECO:0000256" key="3">
    <source>
        <dbReference type="ARBA" id="ARBA00022668"/>
    </source>
</evidence>
<dbReference type="EC" id="3.1.4.54" evidence="2"/>
<feature type="binding site" evidence="5">
    <location>
        <position position="153"/>
    </location>
    <ligand>
        <name>an N-acyl-1,2-diacyl-sn-glycero-3-phosphoethanolamine</name>
        <dbReference type="ChEBI" id="CHEBI:62537"/>
    </ligand>
</feature>
<reference evidence="9" key="2">
    <citation type="submission" date="2020-11" db="EMBL/GenBank/DDBJ databases">
        <authorList>
            <person name="McCartney M.A."/>
            <person name="Auch B."/>
            <person name="Kono T."/>
            <person name="Mallez S."/>
            <person name="Becker A."/>
            <person name="Gohl D.M."/>
            <person name="Silverstein K.A.T."/>
            <person name="Koren S."/>
            <person name="Bechman K.B."/>
            <person name="Herman A."/>
            <person name="Abrahante J.E."/>
            <person name="Garbe J."/>
        </authorList>
    </citation>
    <scope>NUCLEOTIDE SEQUENCE</scope>
    <source>
        <strain evidence="9">Duluth1</strain>
        <tissue evidence="9">Whole animal</tissue>
    </source>
</reference>
<organism evidence="9 10">
    <name type="scientific">Dreissena polymorpha</name>
    <name type="common">Zebra mussel</name>
    <name type="synonym">Mytilus polymorpha</name>
    <dbReference type="NCBI Taxonomy" id="45954"/>
    <lineage>
        <taxon>Eukaryota</taxon>
        <taxon>Metazoa</taxon>
        <taxon>Spiralia</taxon>
        <taxon>Lophotrochozoa</taxon>
        <taxon>Mollusca</taxon>
        <taxon>Bivalvia</taxon>
        <taxon>Autobranchia</taxon>
        <taxon>Heteroconchia</taxon>
        <taxon>Euheterodonta</taxon>
        <taxon>Imparidentia</taxon>
        <taxon>Neoheterodontei</taxon>
        <taxon>Myida</taxon>
        <taxon>Dreissenoidea</taxon>
        <taxon>Dreissenidae</taxon>
        <taxon>Dreissena</taxon>
    </lineage>
</organism>
<evidence type="ECO:0000256" key="6">
    <source>
        <dbReference type="PIRSR" id="PIRSR038896-51"/>
    </source>
</evidence>
<reference evidence="9" key="1">
    <citation type="journal article" date="2019" name="bioRxiv">
        <title>The Genome of the Zebra Mussel, Dreissena polymorpha: A Resource for Invasive Species Research.</title>
        <authorList>
            <person name="McCartney M.A."/>
            <person name="Auch B."/>
            <person name="Kono T."/>
            <person name="Mallez S."/>
            <person name="Zhang Y."/>
            <person name="Obille A."/>
            <person name="Becker A."/>
            <person name="Abrahante J.E."/>
            <person name="Garbe J."/>
            <person name="Badalamenti J.P."/>
            <person name="Herman A."/>
            <person name="Mangelson H."/>
            <person name="Liachko I."/>
            <person name="Sullivan S."/>
            <person name="Sone E.D."/>
            <person name="Koren S."/>
            <person name="Silverstein K.A.T."/>
            <person name="Beckman K.B."/>
            <person name="Gohl D.M."/>
        </authorList>
    </citation>
    <scope>NUCLEOTIDE SEQUENCE</scope>
    <source>
        <strain evidence="9">Duluth1</strain>
        <tissue evidence="9">Whole animal</tissue>
    </source>
</reference>
<keyword evidence="3" id="KW-0595">Phospholipid degradation</keyword>
<evidence type="ECO:0000256" key="7">
    <source>
        <dbReference type="SAM" id="MobiDB-lite"/>
    </source>
</evidence>
<feature type="binding site" evidence="6">
    <location>
        <position position="250"/>
    </location>
    <ligand>
        <name>Zn(2+)</name>
        <dbReference type="ChEBI" id="CHEBI:29105"/>
        <label>2</label>
    </ligand>
</feature>
<dbReference type="PIRSF" id="PIRSF038896">
    <property type="entry name" value="NAPE-PLD"/>
    <property type="match status" value="1"/>
</dbReference>
<dbReference type="GO" id="GO:0005737">
    <property type="term" value="C:cytoplasm"/>
    <property type="evidence" value="ECO:0007669"/>
    <property type="project" value="TreeGrafter"/>
</dbReference>
<feature type="domain" description="Metallo-beta-lactamase" evidence="8">
    <location>
        <begin position="109"/>
        <end position="310"/>
    </location>
</feature>
<dbReference type="Proteomes" id="UP000828390">
    <property type="component" value="Unassembled WGS sequence"/>
</dbReference>
<comment type="cofactor">
    <cofactor evidence="6">
        <name>Zn(2+)</name>
        <dbReference type="ChEBI" id="CHEBI:29105"/>
    </cofactor>
    <text evidence="6">Binds 2 zinc divalent cations per subunit.</text>
</comment>
<keyword evidence="6" id="KW-0479">Metal-binding</keyword>
<dbReference type="GO" id="GO:0070290">
    <property type="term" value="F:N-acylphosphatidylethanolamine-specific phospholipase D activity"/>
    <property type="evidence" value="ECO:0007669"/>
    <property type="project" value="UniProtKB-EC"/>
</dbReference>
<keyword evidence="3" id="KW-0443">Lipid metabolism</keyword>
<feature type="region of interest" description="Disordered" evidence="7">
    <location>
        <begin position="1"/>
        <end position="21"/>
    </location>
</feature>
<keyword evidence="3" id="KW-0442">Lipid degradation</keyword>
<dbReference type="GO" id="GO:0009395">
    <property type="term" value="P:phospholipid catabolic process"/>
    <property type="evidence" value="ECO:0007669"/>
    <property type="project" value="UniProtKB-KW"/>
</dbReference>
<evidence type="ECO:0000313" key="9">
    <source>
        <dbReference type="EMBL" id="KAH3819066.1"/>
    </source>
</evidence>
<keyword evidence="3" id="KW-1208">Phospholipid metabolism</keyword>
<comment type="similarity">
    <text evidence="1">Belongs to the NAPE-PLD family.</text>
</comment>
<feature type="binding site" evidence="6">
    <location>
        <position position="155"/>
    </location>
    <ligand>
        <name>Zn(2+)</name>
        <dbReference type="ChEBI" id="CHEBI:29105"/>
        <label>2</label>
    </ligand>
</feature>
<dbReference type="InterPro" id="IPR036866">
    <property type="entry name" value="RibonucZ/Hydroxyglut_hydro"/>
</dbReference>
<dbReference type="PANTHER" id="PTHR15032:SF4">
    <property type="entry name" value="N-ACYL-PHOSPHATIDYLETHANOLAMINE-HYDROLYZING PHOSPHOLIPASE D"/>
    <property type="match status" value="1"/>
</dbReference>
<feature type="binding site" evidence="6">
    <location>
        <position position="150"/>
    </location>
    <ligand>
        <name>Zn(2+)</name>
        <dbReference type="ChEBI" id="CHEBI:29105"/>
        <label>1</label>
    </ligand>
</feature>
<feature type="binding site" evidence="6">
    <location>
        <position position="219"/>
    </location>
    <ligand>
        <name>Zn(2+)</name>
        <dbReference type="ChEBI" id="CHEBI:29105"/>
        <label>1</label>
    </ligand>
</feature>
<name>A0A9D4JNW9_DREPO</name>
<dbReference type="GO" id="GO:0070291">
    <property type="term" value="P:N-acylethanolamine metabolic process"/>
    <property type="evidence" value="ECO:0007669"/>
    <property type="project" value="TreeGrafter"/>
</dbReference>
<keyword evidence="10" id="KW-1185">Reference proteome</keyword>
<accession>A0A9D4JNW9</accession>
<dbReference type="SUPFAM" id="SSF56281">
    <property type="entry name" value="Metallo-hydrolase/oxidoreductase"/>
    <property type="match status" value="1"/>
</dbReference>
<evidence type="ECO:0000256" key="1">
    <source>
        <dbReference type="ARBA" id="ARBA00010127"/>
    </source>
</evidence>
<feature type="binding site" evidence="5">
    <location>
        <position position="287"/>
    </location>
    <ligand>
        <name>an N-acyl-1,2-diacyl-sn-glycero-3-phosphoethanolamine</name>
        <dbReference type="ChEBI" id="CHEBI:62537"/>
    </ligand>
</feature>
<evidence type="ECO:0000256" key="5">
    <source>
        <dbReference type="PIRSR" id="PIRSR038896-50"/>
    </source>
</evidence>
<comment type="catalytic activity">
    <reaction evidence="4">
        <text>N-(5Z,8Z,11Z,14Z-eicosatetraenoyl)-1,2-di-(9Z-octadecenoyl)-sn-glycero-3-phosphoethanolamine + H2O = N-(5Z,8Z,11Z,14Z-eicosatetraenoyl)-ethanolamine + 1,2-di-(9Z-octadecenoyl)-sn-glycero-3-phosphate + H(+)</text>
        <dbReference type="Rhea" id="RHEA:45528"/>
        <dbReference type="ChEBI" id="CHEBI:2700"/>
        <dbReference type="ChEBI" id="CHEBI:15377"/>
        <dbReference type="ChEBI" id="CHEBI:15378"/>
        <dbReference type="ChEBI" id="CHEBI:74546"/>
        <dbReference type="ChEBI" id="CHEBI:85277"/>
    </reaction>
    <physiologicalReaction direction="left-to-right" evidence="4">
        <dbReference type="Rhea" id="RHEA:45529"/>
    </physiologicalReaction>
</comment>
<feature type="binding site" evidence="6">
    <location>
        <position position="154"/>
    </location>
    <ligand>
        <name>Zn(2+)</name>
        <dbReference type="ChEBI" id="CHEBI:29105"/>
        <label>2</label>
    </ligand>
</feature>
<gene>
    <name evidence="9" type="ORF">DPMN_120796</name>
</gene>
<dbReference type="OrthoDB" id="332863at2759"/>
<evidence type="ECO:0000259" key="8">
    <source>
        <dbReference type="Pfam" id="PF12706"/>
    </source>
</evidence>
<feature type="binding site" evidence="6">
    <location>
        <position position="250"/>
    </location>
    <ligand>
        <name>Zn(2+)</name>
        <dbReference type="ChEBI" id="CHEBI:29105"/>
        <label>1</label>
    </ligand>
</feature>
<comment type="caution">
    <text evidence="9">The sequence shown here is derived from an EMBL/GenBank/DDBJ whole genome shotgun (WGS) entry which is preliminary data.</text>
</comment>
<dbReference type="AlphaFoldDB" id="A0A9D4JNW9"/>
<dbReference type="EMBL" id="JAIWYP010000005">
    <property type="protein sequence ID" value="KAH3819066.1"/>
    <property type="molecule type" value="Genomic_DNA"/>
</dbReference>
<dbReference type="GO" id="GO:0008270">
    <property type="term" value="F:zinc ion binding"/>
    <property type="evidence" value="ECO:0007669"/>
    <property type="project" value="InterPro"/>
</dbReference>
<evidence type="ECO:0000256" key="2">
    <source>
        <dbReference type="ARBA" id="ARBA00012279"/>
    </source>
</evidence>
<dbReference type="InterPro" id="IPR001279">
    <property type="entry name" value="Metallo-B-lactamas"/>
</dbReference>
<feature type="binding site" evidence="6">
    <location>
        <position position="152"/>
    </location>
    <ligand>
        <name>Zn(2+)</name>
        <dbReference type="ChEBI" id="CHEBI:29105"/>
        <label>1</label>
    </ligand>
</feature>
<feature type="binding site" evidence="6">
    <location>
        <position position="309"/>
    </location>
    <ligand>
        <name>Zn(2+)</name>
        <dbReference type="ChEBI" id="CHEBI:29105"/>
        <label>2</label>
    </ligand>
</feature>
<keyword evidence="6" id="KW-0862">Zinc</keyword>
<sequence>MGSRSSTRPPDVTPVEDPGKLAEPLVENGCFKNPFPTYREPTFRNLMSLIWAFQTQDKSNVPSKEMILNQTLPMEKPDFKKFESEPGNNLKYMWVGHASCLVKVDDLTILTDPVWAQRCGPFGIFGPKRYRDVVCSIEELPDIDAVVISHNHYDHLDHSAVKKLNARFQDRLCWFVAQGQAQWMKDAGCKTVVELSWWGEHTLKAHGKEYLVAATPTQHWCKRTATDTNKALWCSWVVKGPRHSFYFAGDTGYCYAFKQIGRIHGPFSLAAIPIGAYEPRWFMQPQHVNTDEAVEMHKDLRSEQSVGIHWGTFKLTNEPYMEPKEKLEKILNLQKLPLSSFVTVKHGEIVDFLAKSGTNGDTRNTSELIEETKHMPGTAKQETHGKSNI</sequence>
<dbReference type="Gene3D" id="3.60.15.10">
    <property type="entry name" value="Ribonuclease Z/Hydroxyacylglutathione hydrolase-like"/>
    <property type="match status" value="1"/>
</dbReference>
<evidence type="ECO:0000256" key="4">
    <source>
        <dbReference type="ARBA" id="ARBA00048025"/>
    </source>
</evidence>